<sequence>MFHAYDVLANQLLANANDPSWYVPFEVAVKNLSEEEAFWKVTEASNSIAEIVQHLLYWNETWQTRYKEKSVHAVPSVDNNSTFVVAEGVTFQELQEQLLEVLLHWQELITKEQLDADVQEFQGSQWWEVMGNVTSHNAYHVGQIVFIRKIQKSWDHTVE</sequence>
<organism evidence="1 2">
    <name type="scientific">Paenibacillus etheri</name>
    <dbReference type="NCBI Taxonomy" id="1306852"/>
    <lineage>
        <taxon>Bacteria</taxon>
        <taxon>Bacillati</taxon>
        <taxon>Bacillota</taxon>
        <taxon>Bacilli</taxon>
        <taxon>Bacillales</taxon>
        <taxon>Paenibacillaceae</taxon>
        <taxon>Paenibacillus</taxon>
    </lineage>
</organism>
<name>A0A0W1B1E0_9BACL</name>
<dbReference type="EMBL" id="LCZJ02000018">
    <property type="protein sequence ID" value="KTD87382.1"/>
    <property type="molecule type" value="Genomic_DNA"/>
</dbReference>
<dbReference type="Proteomes" id="UP000054709">
    <property type="component" value="Unassembled WGS sequence"/>
</dbReference>
<gene>
    <name evidence="1" type="ORF">UQ64_11205</name>
</gene>
<dbReference type="OrthoDB" id="9798830at2"/>
<protein>
    <submittedName>
        <fullName evidence="1">DltD domain-containing protein</fullName>
    </submittedName>
</protein>
<dbReference type="InterPro" id="IPR007061">
    <property type="entry name" value="MST-like"/>
</dbReference>
<dbReference type="Gene3D" id="1.20.120.450">
    <property type="entry name" value="dinb family like domain"/>
    <property type="match status" value="1"/>
</dbReference>
<evidence type="ECO:0000313" key="2">
    <source>
        <dbReference type="Proteomes" id="UP000054709"/>
    </source>
</evidence>
<proteinExistence type="predicted"/>
<dbReference type="RefSeq" id="WP_060622905.1">
    <property type="nucleotide sequence ID" value="NZ_LCZJ02000018.1"/>
</dbReference>
<evidence type="ECO:0000313" key="1">
    <source>
        <dbReference type="EMBL" id="KTD87382.1"/>
    </source>
</evidence>
<comment type="caution">
    <text evidence="1">The sequence shown here is derived from an EMBL/GenBank/DDBJ whole genome shotgun (WGS) entry which is preliminary data.</text>
</comment>
<keyword evidence="2" id="KW-1185">Reference proteome</keyword>
<dbReference type="Pfam" id="PF04978">
    <property type="entry name" value="MST"/>
    <property type="match status" value="1"/>
</dbReference>
<dbReference type="InterPro" id="IPR034660">
    <property type="entry name" value="DinB/YfiT-like"/>
</dbReference>
<reference evidence="1 2" key="1">
    <citation type="journal article" date="2015" name="Int. Biodeterior. Biodegradation">
        <title>Physiological and genetic screening methods for the isolation of methyl tert-butyl ether-degrading bacteria for bioremediation purposes.</title>
        <authorList>
            <person name="Guisado I.M."/>
            <person name="Purswani J."/>
            <person name="Gonzalez Lopez J."/>
            <person name="Pozo C."/>
        </authorList>
    </citation>
    <scope>NUCLEOTIDE SEQUENCE [LARGE SCALE GENOMIC DNA]</scope>
    <source>
        <strain evidence="1 2">SH7</strain>
    </source>
</reference>
<accession>A0A0W1B1E0</accession>
<dbReference type="SUPFAM" id="SSF109854">
    <property type="entry name" value="DinB/YfiT-like putative metalloenzymes"/>
    <property type="match status" value="1"/>
</dbReference>
<dbReference type="AlphaFoldDB" id="A0A0W1B1E0"/>